<evidence type="ECO:0000256" key="2">
    <source>
        <dbReference type="ARBA" id="ARBA00008114"/>
    </source>
</evidence>
<dbReference type="InterPro" id="IPR027470">
    <property type="entry name" value="Cation_efflux_CTD"/>
</dbReference>
<name>A0ABV1G611_9FIRM</name>
<dbReference type="Pfam" id="PF01545">
    <property type="entry name" value="Cation_efflux"/>
    <property type="match status" value="1"/>
</dbReference>
<comment type="similarity">
    <text evidence="2">Belongs to the cation diffusion facilitator (CDF) transporter (TC 2.A.4) family.</text>
</comment>
<feature type="transmembrane region" description="Helical" evidence="7">
    <location>
        <begin position="97"/>
        <end position="116"/>
    </location>
</feature>
<proteinExistence type="inferred from homology"/>
<evidence type="ECO:0000256" key="1">
    <source>
        <dbReference type="ARBA" id="ARBA00004141"/>
    </source>
</evidence>
<accession>A0ABV1G611</accession>
<dbReference type="RefSeq" id="WP_349135532.1">
    <property type="nucleotide sequence ID" value="NZ_JBBMFF010000193.1"/>
</dbReference>
<dbReference type="PANTHER" id="PTHR43840">
    <property type="entry name" value="MITOCHONDRIAL METAL TRANSPORTER 1-RELATED"/>
    <property type="match status" value="1"/>
</dbReference>
<evidence type="ECO:0000259" key="9">
    <source>
        <dbReference type="Pfam" id="PF16916"/>
    </source>
</evidence>
<dbReference type="InterPro" id="IPR058533">
    <property type="entry name" value="Cation_efflux_TM"/>
</dbReference>
<feature type="domain" description="Cation efflux protein cytoplasmic" evidence="9">
    <location>
        <begin position="228"/>
        <end position="303"/>
    </location>
</feature>
<dbReference type="Gene3D" id="1.20.1510.10">
    <property type="entry name" value="Cation efflux protein transmembrane domain"/>
    <property type="match status" value="1"/>
</dbReference>
<dbReference type="Gene3D" id="3.30.70.1350">
    <property type="entry name" value="Cation efflux protein, cytoplasmic domain"/>
    <property type="match status" value="1"/>
</dbReference>
<comment type="subcellular location">
    <subcellularLocation>
        <location evidence="1">Membrane</location>
        <topology evidence="1">Multi-pass membrane protein</topology>
    </subcellularLocation>
</comment>
<feature type="domain" description="Cation efflux protein transmembrane" evidence="8">
    <location>
        <begin position="31"/>
        <end position="223"/>
    </location>
</feature>
<dbReference type="Pfam" id="PF16916">
    <property type="entry name" value="ZT_dimer"/>
    <property type="match status" value="1"/>
</dbReference>
<reference evidence="10 11" key="1">
    <citation type="submission" date="2024-03" db="EMBL/GenBank/DDBJ databases">
        <title>Human intestinal bacterial collection.</title>
        <authorList>
            <person name="Pauvert C."/>
            <person name="Hitch T.C.A."/>
            <person name="Clavel T."/>
        </authorList>
    </citation>
    <scope>NUCLEOTIDE SEQUENCE [LARGE SCALE GENOMIC DNA]</scope>
    <source>
        <strain evidence="10 11">CLA-AA-H192</strain>
    </source>
</reference>
<feature type="transmembrane region" description="Helical" evidence="7">
    <location>
        <begin position="128"/>
        <end position="152"/>
    </location>
</feature>
<keyword evidence="3" id="KW-0813">Transport</keyword>
<keyword evidence="6 7" id="KW-0472">Membrane</keyword>
<dbReference type="SUPFAM" id="SSF161111">
    <property type="entry name" value="Cation efflux protein transmembrane domain-like"/>
    <property type="match status" value="1"/>
</dbReference>
<keyword evidence="5 7" id="KW-1133">Transmembrane helix</keyword>
<protein>
    <submittedName>
        <fullName evidence="10">Cation diffusion facilitator family transporter</fullName>
    </submittedName>
</protein>
<dbReference type="NCBIfam" id="TIGR01297">
    <property type="entry name" value="CDF"/>
    <property type="match status" value="1"/>
</dbReference>
<keyword evidence="11" id="KW-1185">Reference proteome</keyword>
<evidence type="ECO:0000313" key="11">
    <source>
        <dbReference type="Proteomes" id="UP001491552"/>
    </source>
</evidence>
<dbReference type="SUPFAM" id="SSF160240">
    <property type="entry name" value="Cation efflux protein cytoplasmic domain-like"/>
    <property type="match status" value="1"/>
</dbReference>
<keyword evidence="4 7" id="KW-0812">Transmembrane</keyword>
<dbReference type="EMBL" id="JBBMFF010000193">
    <property type="protein sequence ID" value="MEQ2510846.1"/>
    <property type="molecule type" value="Genomic_DNA"/>
</dbReference>
<evidence type="ECO:0000256" key="5">
    <source>
        <dbReference type="ARBA" id="ARBA00022989"/>
    </source>
</evidence>
<gene>
    <name evidence="10" type="ORF">WMO66_06235</name>
</gene>
<evidence type="ECO:0000313" key="10">
    <source>
        <dbReference type="EMBL" id="MEQ2510846.1"/>
    </source>
</evidence>
<comment type="caution">
    <text evidence="10">The sequence shown here is derived from an EMBL/GenBank/DDBJ whole genome shotgun (WGS) entry which is preliminary data.</text>
</comment>
<dbReference type="InterPro" id="IPR050291">
    <property type="entry name" value="CDF_Transporter"/>
</dbReference>
<feature type="transmembrane region" description="Helical" evidence="7">
    <location>
        <begin position="197"/>
        <end position="215"/>
    </location>
</feature>
<dbReference type="InterPro" id="IPR036837">
    <property type="entry name" value="Cation_efflux_CTD_sf"/>
</dbReference>
<sequence length="390" mass="43087">MTQLLLRLFVKDYRNTEDPAVRTRYGKLAGIVGIVCNVLLSAGKLLAGTLSGAVSITADGLNNLSDAASSLVTLLGFRLAERPADEEHPFGHARMEYLSGLFVSVLILLVGAELARSSFEKILHPEPVAFSALSFAVLGASILVKLWMALFCGGLSRRIGSTALRATAQDSRNDVITTAAVLIGCVLGHVLHWQVDGWIGLLVALFILWSGWSAAKDTISPLLGEPASEELVQSISRLILSHEKVLGIHDLMVHDYGPGQCFASVHAEMDSREDPLLCHDVLDDIERDALRELRVHLVIHYDPIVTDDAELNHMRTFVQETIRAIDPELTLHDFRMVRGAQHTNLIFDLVIPYSLVGKQAELKHRIDARVQQEDRKYYTVITFDEPVCRS</sequence>
<evidence type="ECO:0000256" key="4">
    <source>
        <dbReference type="ARBA" id="ARBA00022692"/>
    </source>
</evidence>
<dbReference type="InterPro" id="IPR027469">
    <property type="entry name" value="Cation_efflux_TMD_sf"/>
</dbReference>
<dbReference type="Proteomes" id="UP001491552">
    <property type="component" value="Unassembled WGS sequence"/>
</dbReference>
<dbReference type="InterPro" id="IPR002524">
    <property type="entry name" value="Cation_efflux"/>
</dbReference>
<evidence type="ECO:0000256" key="6">
    <source>
        <dbReference type="ARBA" id="ARBA00023136"/>
    </source>
</evidence>
<evidence type="ECO:0000259" key="8">
    <source>
        <dbReference type="Pfam" id="PF01545"/>
    </source>
</evidence>
<dbReference type="PANTHER" id="PTHR43840:SF15">
    <property type="entry name" value="MITOCHONDRIAL METAL TRANSPORTER 1-RELATED"/>
    <property type="match status" value="1"/>
</dbReference>
<evidence type="ECO:0000256" key="7">
    <source>
        <dbReference type="SAM" id="Phobius"/>
    </source>
</evidence>
<feature type="transmembrane region" description="Helical" evidence="7">
    <location>
        <begin position="173"/>
        <end position="191"/>
    </location>
</feature>
<evidence type="ECO:0000256" key="3">
    <source>
        <dbReference type="ARBA" id="ARBA00022448"/>
    </source>
</evidence>
<organism evidence="10 11">
    <name type="scientific">Faecousia intestinalis</name>
    <dbReference type="NCBI Taxonomy" id="3133167"/>
    <lineage>
        <taxon>Bacteria</taxon>
        <taxon>Bacillati</taxon>
        <taxon>Bacillota</taxon>
        <taxon>Clostridia</taxon>
        <taxon>Eubacteriales</taxon>
        <taxon>Oscillospiraceae</taxon>
        <taxon>Faecousia</taxon>
    </lineage>
</organism>